<accession>A0AAV7JBL2</accession>
<name>A0AAV7JBL2_9METZ</name>
<organism evidence="2 3">
    <name type="scientific">Oopsacas minuta</name>
    <dbReference type="NCBI Taxonomy" id="111878"/>
    <lineage>
        <taxon>Eukaryota</taxon>
        <taxon>Metazoa</taxon>
        <taxon>Porifera</taxon>
        <taxon>Hexactinellida</taxon>
        <taxon>Hexasterophora</taxon>
        <taxon>Lyssacinosida</taxon>
        <taxon>Leucopsacidae</taxon>
        <taxon>Oopsacas</taxon>
    </lineage>
</organism>
<feature type="transmembrane region" description="Helical" evidence="1">
    <location>
        <begin position="269"/>
        <end position="302"/>
    </location>
</feature>
<sequence>MRKLSSAVPMVGVDLNEVLTNFRIKSIIYNFILTLSVLELIANVSVQTAQIARYDFNDTVSNPANISHSCVIRDPSLIALLDKSTLLVERIRSFGIIIWTMFPIIMSLFFVILRRLFINYPYKQHIRKYIIYIVLQFLVKIILSSFMQTHYFEHLLYFPFGLIDICIYISTSQKFYNLLKGNMNSANLHSTQFQYLQSKGIVKRFFYAQIFTLLIFSLVLSTGLVTFIAVPAAILSYNPCFLGYLSFGMIPNIIISKQLLEVTTSLGKYLLIIELICCFIVEVLVIVIYLVLSINIIVVLIIRSRKNSRKTDLITRPLLENYKNTFNGFRRY</sequence>
<keyword evidence="1" id="KW-0812">Transmembrane</keyword>
<feature type="transmembrane region" description="Helical" evidence="1">
    <location>
        <begin position="96"/>
        <end position="117"/>
    </location>
</feature>
<keyword evidence="1" id="KW-1133">Transmembrane helix</keyword>
<evidence type="ECO:0000313" key="2">
    <source>
        <dbReference type="EMBL" id="KAI6646111.1"/>
    </source>
</evidence>
<feature type="transmembrane region" description="Helical" evidence="1">
    <location>
        <begin position="205"/>
        <end position="234"/>
    </location>
</feature>
<keyword evidence="1" id="KW-0472">Membrane</keyword>
<proteinExistence type="predicted"/>
<comment type="caution">
    <text evidence="2">The sequence shown here is derived from an EMBL/GenBank/DDBJ whole genome shotgun (WGS) entry which is preliminary data.</text>
</comment>
<feature type="transmembrane region" description="Helical" evidence="1">
    <location>
        <begin position="129"/>
        <end position="148"/>
    </location>
</feature>
<keyword evidence="3" id="KW-1185">Reference proteome</keyword>
<reference evidence="2 3" key="1">
    <citation type="journal article" date="2023" name="BMC Biol.">
        <title>The compact genome of the sponge Oopsacas minuta (Hexactinellida) is lacking key metazoan core genes.</title>
        <authorList>
            <person name="Santini S."/>
            <person name="Schenkelaars Q."/>
            <person name="Jourda C."/>
            <person name="Duchesne M."/>
            <person name="Belahbib H."/>
            <person name="Rocher C."/>
            <person name="Selva M."/>
            <person name="Riesgo A."/>
            <person name="Vervoort M."/>
            <person name="Leys S.P."/>
            <person name="Kodjabachian L."/>
            <person name="Le Bivic A."/>
            <person name="Borchiellini C."/>
            <person name="Claverie J.M."/>
            <person name="Renard E."/>
        </authorList>
    </citation>
    <scope>NUCLEOTIDE SEQUENCE [LARGE SCALE GENOMIC DNA]</scope>
    <source>
        <strain evidence="2">SPO-2</strain>
    </source>
</reference>
<gene>
    <name evidence="2" type="ORF">LOD99_9462</name>
</gene>
<evidence type="ECO:0000256" key="1">
    <source>
        <dbReference type="SAM" id="Phobius"/>
    </source>
</evidence>
<protein>
    <submittedName>
        <fullName evidence="2">Uncharacterized protein</fullName>
    </submittedName>
</protein>
<evidence type="ECO:0000313" key="3">
    <source>
        <dbReference type="Proteomes" id="UP001165289"/>
    </source>
</evidence>
<dbReference type="Proteomes" id="UP001165289">
    <property type="component" value="Unassembled WGS sequence"/>
</dbReference>
<feature type="transmembrane region" description="Helical" evidence="1">
    <location>
        <begin position="27"/>
        <end position="46"/>
    </location>
</feature>
<dbReference type="EMBL" id="JAKMXF010000362">
    <property type="protein sequence ID" value="KAI6646111.1"/>
    <property type="molecule type" value="Genomic_DNA"/>
</dbReference>
<dbReference type="AlphaFoldDB" id="A0AAV7JBL2"/>